<feature type="compositionally biased region" description="Basic and acidic residues" evidence="5">
    <location>
        <begin position="234"/>
        <end position="244"/>
    </location>
</feature>
<dbReference type="NCBIfam" id="TIGR00059">
    <property type="entry name" value="L17"/>
    <property type="match status" value="1"/>
</dbReference>
<dbReference type="GO" id="GO:0006412">
    <property type="term" value="P:translation"/>
    <property type="evidence" value="ECO:0007669"/>
    <property type="project" value="InterPro"/>
</dbReference>
<dbReference type="PANTHER" id="PTHR14413:SF16">
    <property type="entry name" value="LARGE RIBOSOMAL SUBUNIT PROTEIN BL17M"/>
    <property type="match status" value="1"/>
</dbReference>
<evidence type="ECO:0000256" key="2">
    <source>
        <dbReference type="ARBA" id="ARBA00022980"/>
    </source>
</evidence>
<dbReference type="Proteomes" id="UP000509704">
    <property type="component" value="Chromosome 3"/>
</dbReference>
<evidence type="ECO:0000256" key="4">
    <source>
        <dbReference type="RuleBase" id="RU000660"/>
    </source>
</evidence>
<dbReference type="Pfam" id="PF01196">
    <property type="entry name" value="Ribosomal_L17"/>
    <property type="match status" value="1"/>
</dbReference>
<evidence type="ECO:0000313" key="8">
    <source>
        <dbReference type="Proteomes" id="UP000509704"/>
    </source>
</evidence>
<keyword evidence="2 4" id="KW-0689">Ribosomal protein</keyword>
<dbReference type="Pfam" id="PF18502">
    <property type="entry name" value="Mrpl_C"/>
    <property type="match status" value="1"/>
</dbReference>
<dbReference type="RefSeq" id="XP_037143875.1">
    <property type="nucleotide sequence ID" value="XM_037287980.1"/>
</dbReference>
<dbReference type="Gene3D" id="3.90.1030.10">
    <property type="entry name" value="Ribosomal protein L17"/>
    <property type="match status" value="1"/>
</dbReference>
<dbReference type="GO" id="GO:0005762">
    <property type="term" value="C:mitochondrial large ribosomal subunit"/>
    <property type="evidence" value="ECO:0007669"/>
    <property type="project" value="TreeGrafter"/>
</dbReference>
<dbReference type="EMBL" id="CP058606">
    <property type="protein sequence ID" value="QLG72147.1"/>
    <property type="molecule type" value="Genomic_DNA"/>
</dbReference>
<evidence type="ECO:0000259" key="6">
    <source>
        <dbReference type="Pfam" id="PF18502"/>
    </source>
</evidence>
<dbReference type="PANTHER" id="PTHR14413">
    <property type="entry name" value="RIBOSOMAL PROTEIN L17"/>
    <property type="match status" value="1"/>
</dbReference>
<evidence type="ECO:0000256" key="3">
    <source>
        <dbReference type="ARBA" id="ARBA00023274"/>
    </source>
</evidence>
<dbReference type="KEGG" id="zmk:HG535_0C05010"/>
<sequence>MTVGLARKLSRTKPHREALLKNLVTQLLQHGTITSTHEKCKEASRLAERVITWAKKVHENSESPLAAQIQSKLFLSGDNSKLMKRLLNEIAPQYMGRDGGYTRVLHLEPRLGDRAKQSILELVNTPVLDANGNIQRGNMKLWIAVRYILRDEERGAGYKTVTLQNLNKMLLGKSKEQLSSEILTIKKLFKKNDKLAWDTVAEEKKVAQLMEQINSVGATRSSSKKKPGYSLAEDIAREPAHIAG</sequence>
<protein>
    <recommendedName>
        <fullName evidence="6">Large ribosomal subunit protein bL17m C-terminal fungi domain-containing protein</fullName>
    </recommendedName>
</protein>
<organism evidence="7 8">
    <name type="scientific">Zygotorulaspora mrakii</name>
    <name type="common">Zygosaccharomyces mrakii</name>
    <dbReference type="NCBI Taxonomy" id="42260"/>
    <lineage>
        <taxon>Eukaryota</taxon>
        <taxon>Fungi</taxon>
        <taxon>Dikarya</taxon>
        <taxon>Ascomycota</taxon>
        <taxon>Saccharomycotina</taxon>
        <taxon>Saccharomycetes</taxon>
        <taxon>Saccharomycetales</taxon>
        <taxon>Saccharomycetaceae</taxon>
        <taxon>Zygotorulaspora</taxon>
    </lineage>
</organism>
<keyword evidence="8" id="KW-1185">Reference proteome</keyword>
<dbReference type="SUPFAM" id="SSF64263">
    <property type="entry name" value="Prokaryotic ribosomal protein L17"/>
    <property type="match status" value="1"/>
</dbReference>
<dbReference type="GO" id="GO:0003735">
    <property type="term" value="F:structural constituent of ribosome"/>
    <property type="evidence" value="ECO:0007669"/>
    <property type="project" value="InterPro"/>
</dbReference>
<dbReference type="InterPro" id="IPR047859">
    <property type="entry name" value="Ribosomal_bL17_CS"/>
</dbReference>
<proteinExistence type="inferred from homology"/>
<accession>A0A7H9B0Y6</accession>
<feature type="domain" description="Large ribosomal subunit protein bL17m C-terminal fungi" evidence="6">
    <location>
        <begin position="125"/>
        <end position="233"/>
    </location>
</feature>
<gene>
    <name evidence="7" type="ORF">HG535_0C05010</name>
</gene>
<dbReference type="InterPro" id="IPR036373">
    <property type="entry name" value="Ribosomal_bL17_sf"/>
</dbReference>
<keyword evidence="3 4" id="KW-0687">Ribonucleoprotein</keyword>
<evidence type="ECO:0000256" key="1">
    <source>
        <dbReference type="ARBA" id="ARBA00008777"/>
    </source>
</evidence>
<feature type="region of interest" description="Disordered" evidence="5">
    <location>
        <begin position="217"/>
        <end position="244"/>
    </location>
</feature>
<dbReference type="OrthoDB" id="275000at2759"/>
<dbReference type="Gene3D" id="1.10.246.170">
    <property type="match status" value="1"/>
</dbReference>
<dbReference type="InterPro" id="IPR040894">
    <property type="entry name" value="Ribosomal_bL17m_C"/>
</dbReference>
<dbReference type="AlphaFoldDB" id="A0A7H9B0Y6"/>
<dbReference type="InterPro" id="IPR000456">
    <property type="entry name" value="Ribosomal_bL17"/>
</dbReference>
<evidence type="ECO:0000313" key="7">
    <source>
        <dbReference type="EMBL" id="QLG72147.1"/>
    </source>
</evidence>
<evidence type="ECO:0000256" key="5">
    <source>
        <dbReference type="SAM" id="MobiDB-lite"/>
    </source>
</evidence>
<dbReference type="PROSITE" id="PS01167">
    <property type="entry name" value="RIBOSOMAL_L17"/>
    <property type="match status" value="1"/>
</dbReference>
<reference evidence="7 8" key="1">
    <citation type="submission" date="2020-07" db="EMBL/GenBank/DDBJ databases">
        <title>The yeast mating-type switching endonuclease HO is a domesticated member of an unorthodox homing genetic element family.</title>
        <authorList>
            <person name="Coughlan A.Y."/>
            <person name="Lombardi L."/>
            <person name="Braun-Galleani S."/>
            <person name="Martos A.R."/>
            <person name="Galeote V."/>
            <person name="Bigey F."/>
            <person name="Dequin S."/>
            <person name="Byrne K.P."/>
            <person name="Wolfe K.H."/>
        </authorList>
    </citation>
    <scope>NUCLEOTIDE SEQUENCE [LARGE SCALE GENOMIC DNA]</scope>
    <source>
        <strain evidence="7 8">NRRL Y-6702</strain>
    </source>
</reference>
<name>A0A7H9B0Y6_ZYGMR</name>
<comment type="similarity">
    <text evidence="1 4">Belongs to the bacterial ribosomal protein bL17 family.</text>
</comment>
<dbReference type="GeneID" id="59235845"/>